<comment type="caution">
    <text evidence="1">The sequence shown here is derived from an EMBL/GenBank/DDBJ whole genome shotgun (WGS) entry which is preliminary data.</text>
</comment>
<evidence type="ECO:0000313" key="2">
    <source>
        <dbReference type="Proteomes" id="UP001303046"/>
    </source>
</evidence>
<organism evidence="1 2">
    <name type="scientific">Necator americanus</name>
    <name type="common">Human hookworm</name>
    <dbReference type="NCBI Taxonomy" id="51031"/>
    <lineage>
        <taxon>Eukaryota</taxon>
        <taxon>Metazoa</taxon>
        <taxon>Ecdysozoa</taxon>
        <taxon>Nematoda</taxon>
        <taxon>Chromadorea</taxon>
        <taxon>Rhabditida</taxon>
        <taxon>Rhabditina</taxon>
        <taxon>Rhabditomorpha</taxon>
        <taxon>Strongyloidea</taxon>
        <taxon>Ancylostomatidae</taxon>
        <taxon>Bunostominae</taxon>
        <taxon>Necator</taxon>
    </lineage>
</organism>
<dbReference type="EMBL" id="JAVFWL010000006">
    <property type="protein sequence ID" value="KAK6765142.1"/>
    <property type="molecule type" value="Genomic_DNA"/>
</dbReference>
<proteinExistence type="predicted"/>
<dbReference type="Proteomes" id="UP001303046">
    <property type="component" value="Unassembled WGS sequence"/>
</dbReference>
<name>A0ABR1ER77_NECAM</name>
<protein>
    <submittedName>
        <fullName evidence="1">Uncharacterized protein</fullName>
    </submittedName>
</protein>
<gene>
    <name evidence="1" type="primary">Necator_chrX.g25349</name>
    <name evidence="1" type="ORF">RB195_025183</name>
</gene>
<evidence type="ECO:0000313" key="1">
    <source>
        <dbReference type="EMBL" id="KAK6765142.1"/>
    </source>
</evidence>
<reference evidence="1 2" key="1">
    <citation type="submission" date="2023-08" db="EMBL/GenBank/DDBJ databases">
        <title>A Necator americanus chromosomal reference genome.</title>
        <authorList>
            <person name="Ilik V."/>
            <person name="Petrzelkova K.J."/>
            <person name="Pardy F."/>
            <person name="Fuh T."/>
            <person name="Niatou-Singa F.S."/>
            <person name="Gouil Q."/>
            <person name="Baker L."/>
            <person name="Ritchie M.E."/>
            <person name="Jex A.R."/>
            <person name="Gazzola D."/>
            <person name="Li H."/>
            <person name="Toshio Fujiwara R."/>
            <person name="Zhan B."/>
            <person name="Aroian R.V."/>
            <person name="Pafco B."/>
            <person name="Schwarz E.M."/>
        </authorList>
    </citation>
    <scope>NUCLEOTIDE SEQUENCE [LARGE SCALE GENOMIC DNA]</scope>
    <source>
        <strain evidence="1 2">Aroian</strain>
        <tissue evidence="1">Whole animal</tissue>
    </source>
</reference>
<keyword evidence="2" id="KW-1185">Reference proteome</keyword>
<sequence>MDTSERRSVAHLGNTRRSSCYPKSDTLSRKCGNEKIVRLTSIHLLTSKWHEGKLDLTRLLEWNQGQGGATSVDEIFHKANEAAKRLLITEVGNALEEAERNMYDSRIHSKTELFKRLACMQQNKMQEQQHEIEVLRQQV</sequence>
<accession>A0ABR1ER77</accession>